<evidence type="ECO:0000256" key="1">
    <source>
        <dbReference type="SAM" id="MobiDB-lite"/>
    </source>
</evidence>
<gene>
    <name evidence="5" type="primary">LOC113206680</name>
</gene>
<evidence type="ECO:0000313" key="5">
    <source>
        <dbReference type="RefSeq" id="XP_052131887.1"/>
    </source>
</evidence>
<dbReference type="AlphaFoldDB" id="A0A9C6XA71"/>
<dbReference type="InterPro" id="IPR048366">
    <property type="entry name" value="TNP-like_GBD"/>
</dbReference>
<evidence type="ECO:0000259" key="2">
    <source>
        <dbReference type="Pfam" id="PF21787"/>
    </source>
</evidence>
<feature type="domain" description="Transposable element P transposase-like RNase H" evidence="2">
    <location>
        <begin position="467"/>
        <end position="619"/>
    </location>
</feature>
<proteinExistence type="predicted"/>
<feature type="domain" description="Transposable element P transposase-like GTP-binding insertion" evidence="3">
    <location>
        <begin position="653"/>
        <end position="734"/>
    </location>
</feature>
<name>A0A9C6XA71_FRAOC</name>
<dbReference type="GeneID" id="113206680"/>
<evidence type="ECO:0000259" key="3">
    <source>
        <dbReference type="Pfam" id="PF21788"/>
    </source>
</evidence>
<organism evidence="4 5">
    <name type="scientific">Frankliniella occidentalis</name>
    <name type="common">Western flower thrips</name>
    <name type="synonym">Euthrips occidentalis</name>
    <dbReference type="NCBI Taxonomy" id="133901"/>
    <lineage>
        <taxon>Eukaryota</taxon>
        <taxon>Metazoa</taxon>
        <taxon>Ecdysozoa</taxon>
        <taxon>Arthropoda</taxon>
        <taxon>Hexapoda</taxon>
        <taxon>Insecta</taxon>
        <taxon>Pterygota</taxon>
        <taxon>Neoptera</taxon>
        <taxon>Paraneoptera</taxon>
        <taxon>Thysanoptera</taxon>
        <taxon>Terebrantia</taxon>
        <taxon>Thripoidea</taxon>
        <taxon>Thripidae</taxon>
        <taxon>Frankliniella</taxon>
    </lineage>
</organism>
<feature type="compositionally biased region" description="Basic residues" evidence="1">
    <location>
        <begin position="36"/>
        <end position="46"/>
    </location>
</feature>
<dbReference type="Proteomes" id="UP000504606">
    <property type="component" value="Unplaced"/>
</dbReference>
<reference evidence="5" key="1">
    <citation type="submission" date="2025-08" db="UniProtKB">
        <authorList>
            <consortium name="RefSeq"/>
        </authorList>
    </citation>
    <scope>IDENTIFICATION</scope>
    <source>
        <tissue evidence="5">Whole organism</tissue>
    </source>
</reference>
<dbReference type="Pfam" id="PF21788">
    <property type="entry name" value="TNP-like_GBD"/>
    <property type="match status" value="1"/>
</dbReference>
<feature type="compositionally biased region" description="Pro residues" evidence="1">
    <location>
        <begin position="62"/>
        <end position="88"/>
    </location>
</feature>
<dbReference type="RefSeq" id="XP_052131887.1">
    <property type="nucleotide sequence ID" value="XM_052275927.1"/>
</dbReference>
<protein>
    <submittedName>
        <fullName evidence="5">Uncharacterized protein LOC113206680</fullName>
    </submittedName>
</protein>
<accession>A0A9C6XA71</accession>
<sequence length="751" mass="85015">MDRFCARDGFTMEKEKVDVAKKKPICHRPVRKRLTTKNYYKSKKRASLQQEPNVDGDRDSPADPPANPPVNPTANPPANPPAEPPAVRPHPQIEHSYCGNNSSSNNIPESAWVTVAVLTLGGAEEPAPEASGISTVQLIDQQTEHKNAEPTEFSILQSVQSALPPHWCVVEIDHGLHIMLQSKDSARVVQRSIFAYYPSGTVKVFAHGHELPTRSQTITSASVSKSAFVQEVIAVVKEIRLLEVCVGANDLHFEKWWKTCLETCAIDNNSFHEERYRKTLRSNDCQYLVNQPKKFCSACQKVVSRFKKRKAPATPSSRKKTPNKFIAYKHLNSAEKEARQKRKSKDVKNLKRKFNRLKIDGIIREQGVAVKSGMDNTLGKTLEAGLRELQSKDSQDPKDRFLQVFIEQQLAARNAKGNHGITWHPLMIRFALQLKFCAQSSVNASRNFIRLPSDRLLWDYTHIYDVKPGVQEEFINEIAEKVHAMKYKYQNYHVLAFDEVTCKEGLVQRKGTGEIIGYAKLNEVQTELADLRKKLEAEAENIPLITTSPPPIARKMLSFMLRGTSSNIQTCVASYPVNSLSKEDLYQYVWEVTGSLEFAGVRVVAFVADGSAVNRSFFQMHPSEEKSYSGLVYKTPNPYDPNRNIFFIPDPPHALKTTRNCLENSGRKKSRRMQKNGEVLTWKPIIRLFKWKSEQTIKKLPKLTAASVYLNSYSRMSVPYACKVLSHSVSSQLAELGWPETRELCIFKVVQ</sequence>
<keyword evidence="4" id="KW-1185">Reference proteome</keyword>
<dbReference type="InterPro" id="IPR048365">
    <property type="entry name" value="TNP-like_RNaseH_N"/>
</dbReference>
<dbReference type="KEGG" id="foc:113206680"/>
<dbReference type="OrthoDB" id="7675410at2759"/>
<dbReference type="Pfam" id="PF21787">
    <property type="entry name" value="TNP-like_RNaseH_N"/>
    <property type="match status" value="1"/>
</dbReference>
<evidence type="ECO:0000313" key="4">
    <source>
        <dbReference type="Proteomes" id="UP000504606"/>
    </source>
</evidence>
<feature type="region of interest" description="Disordered" evidence="1">
    <location>
        <begin position="36"/>
        <end position="101"/>
    </location>
</feature>